<keyword evidence="1" id="KW-0472">Membrane</keyword>
<organism evidence="2 3">
    <name type="scientific">Ferrimonas aestuarii</name>
    <dbReference type="NCBI Taxonomy" id="2569539"/>
    <lineage>
        <taxon>Bacteria</taxon>
        <taxon>Pseudomonadati</taxon>
        <taxon>Pseudomonadota</taxon>
        <taxon>Gammaproteobacteria</taxon>
        <taxon>Alteromonadales</taxon>
        <taxon>Ferrimonadaceae</taxon>
        <taxon>Ferrimonas</taxon>
    </lineage>
</organism>
<gene>
    <name evidence="2" type="ORF">FCL42_20850</name>
</gene>
<comment type="caution">
    <text evidence="2">The sequence shown here is derived from an EMBL/GenBank/DDBJ whole genome shotgun (WGS) entry which is preliminary data.</text>
</comment>
<evidence type="ECO:0000313" key="2">
    <source>
        <dbReference type="EMBL" id="TKB49197.1"/>
    </source>
</evidence>
<name>A0A4U1BDI8_9GAMM</name>
<sequence>MNDNFVRPFLGDVIVVGWLYLFLKSFIAINRTKLAHFVLLIAYAVEASQYFSLVSILGLQHIDAVRIIFGATFDWLDLLAYTIGWGCVLLIERSMSLVTSREA</sequence>
<accession>A0A4U1BDI8</accession>
<keyword evidence="1" id="KW-0812">Transmembrane</keyword>
<dbReference type="EMBL" id="SWCJ01000028">
    <property type="protein sequence ID" value="TKB49197.1"/>
    <property type="molecule type" value="Genomic_DNA"/>
</dbReference>
<feature type="transmembrane region" description="Helical" evidence="1">
    <location>
        <begin position="35"/>
        <end position="59"/>
    </location>
</feature>
<keyword evidence="1" id="KW-1133">Transmembrane helix</keyword>
<dbReference type="OrthoDB" id="5360192at2"/>
<evidence type="ECO:0000313" key="3">
    <source>
        <dbReference type="Proteomes" id="UP000305675"/>
    </source>
</evidence>
<evidence type="ECO:0000256" key="1">
    <source>
        <dbReference type="SAM" id="Phobius"/>
    </source>
</evidence>
<reference evidence="2 3" key="1">
    <citation type="submission" date="2019-04" db="EMBL/GenBank/DDBJ databases">
        <authorList>
            <person name="Hwang J.C."/>
        </authorList>
    </citation>
    <scope>NUCLEOTIDE SEQUENCE [LARGE SCALE GENOMIC DNA]</scope>
    <source>
        <strain evidence="2 3">IMCC35002</strain>
    </source>
</reference>
<dbReference type="Pfam" id="PF10990">
    <property type="entry name" value="DUF2809"/>
    <property type="match status" value="1"/>
</dbReference>
<proteinExistence type="predicted"/>
<dbReference type="InterPro" id="IPR021257">
    <property type="entry name" value="DUF2809"/>
</dbReference>
<protein>
    <submittedName>
        <fullName evidence="2">DUF2809 domain-containing protein</fullName>
    </submittedName>
</protein>
<dbReference type="Proteomes" id="UP000305675">
    <property type="component" value="Unassembled WGS sequence"/>
</dbReference>
<dbReference type="AlphaFoldDB" id="A0A4U1BDI8"/>
<feature type="transmembrane region" description="Helical" evidence="1">
    <location>
        <begin position="6"/>
        <end position="23"/>
    </location>
</feature>
<keyword evidence="3" id="KW-1185">Reference proteome</keyword>
<feature type="transmembrane region" description="Helical" evidence="1">
    <location>
        <begin position="65"/>
        <end position="91"/>
    </location>
</feature>